<dbReference type="Gene3D" id="3.40.190.10">
    <property type="entry name" value="Periplasmic binding protein-like II"/>
    <property type="match status" value="2"/>
</dbReference>
<evidence type="ECO:0000313" key="6">
    <source>
        <dbReference type="EMBL" id="ACE61899.1"/>
    </source>
</evidence>
<name>B3GY76_ACTP7</name>
<comment type="similarity">
    <text evidence="1">Belongs to the LysR transcriptional regulatory family.</text>
</comment>
<gene>
    <name evidence="6" type="ordered locus">APP7_1247</name>
</gene>
<dbReference type="AlphaFoldDB" id="B3GY76"/>
<organism evidence="6 7">
    <name type="scientific">Actinobacillus pleuropneumoniae serotype 7 (strain AP76)</name>
    <dbReference type="NCBI Taxonomy" id="537457"/>
    <lineage>
        <taxon>Bacteria</taxon>
        <taxon>Pseudomonadati</taxon>
        <taxon>Pseudomonadota</taxon>
        <taxon>Gammaproteobacteria</taxon>
        <taxon>Pasteurellales</taxon>
        <taxon>Pasteurellaceae</taxon>
        <taxon>Actinobacillus</taxon>
    </lineage>
</organism>
<dbReference type="SUPFAM" id="SSF46785">
    <property type="entry name" value="Winged helix' DNA-binding domain"/>
    <property type="match status" value="1"/>
</dbReference>
<dbReference type="Pfam" id="PF00126">
    <property type="entry name" value="HTH_1"/>
    <property type="match status" value="1"/>
</dbReference>
<dbReference type="PANTHER" id="PTHR30118:SF15">
    <property type="entry name" value="TRANSCRIPTIONAL REGULATORY PROTEIN"/>
    <property type="match status" value="1"/>
</dbReference>
<dbReference type="Gene3D" id="1.10.10.10">
    <property type="entry name" value="Winged helix-like DNA-binding domain superfamily/Winged helix DNA-binding domain"/>
    <property type="match status" value="1"/>
</dbReference>
<dbReference type="InterPro" id="IPR036390">
    <property type="entry name" value="WH_DNA-bd_sf"/>
</dbReference>
<dbReference type="HOGENOM" id="CLU_039613_39_3_6"/>
<dbReference type="KEGG" id="apa:APP7_1247"/>
<evidence type="ECO:0000259" key="5">
    <source>
        <dbReference type="PROSITE" id="PS50931"/>
    </source>
</evidence>
<dbReference type="InterPro" id="IPR000847">
    <property type="entry name" value="LysR_HTH_N"/>
</dbReference>
<dbReference type="InterPro" id="IPR005119">
    <property type="entry name" value="LysR_subst-bd"/>
</dbReference>
<feature type="domain" description="HTH lysR-type" evidence="5">
    <location>
        <begin position="12"/>
        <end position="69"/>
    </location>
</feature>
<evidence type="ECO:0000256" key="3">
    <source>
        <dbReference type="ARBA" id="ARBA00023125"/>
    </source>
</evidence>
<evidence type="ECO:0000313" key="7">
    <source>
        <dbReference type="Proteomes" id="UP000001226"/>
    </source>
</evidence>
<evidence type="ECO:0000256" key="2">
    <source>
        <dbReference type="ARBA" id="ARBA00023015"/>
    </source>
</evidence>
<dbReference type="SUPFAM" id="SSF53850">
    <property type="entry name" value="Periplasmic binding protein-like II"/>
    <property type="match status" value="1"/>
</dbReference>
<proteinExistence type="inferred from homology"/>
<dbReference type="Pfam" id="PF03466">
    <property type="entry name" value="LysR_substrate"/>
    <property type="match status" value="1"/>
</dbReference>
<accession>B3GY76</accession>
<dbReference type="PROSITE" id="PS50931">
    <property type="entry name" value="HTH_LYSR"/>
    <property type="match status" value="1"/>
</dbReference>
<dbReference type="CDD" id="cd08461">
    <property type="entry name" value="PBP2_DntR_like_3"/>
    <property type="match status" value="1"/>
</dbReference>
<dbReference type="GO" id="GO:0003677">
    <property type="term" value="F:DNA binding"/>
    <property type="evidence" value="ECO:0007669"/>
    <property type="project" value="UniProtKB-KW"/>
</dbReference>
<protein>
    <submittedName>
        <fullName evidence="6">Putative transcriptional regulator LysR-like protein</fullName>
    </submittedName>
</protein>
<dbReference type="Proteomes" id="UP000001226">
    <property type="component" value="Chromosome"/>
</dbReference>
<keyword evidence="3" id="KW-0238">DNA-binding</keyword>
<evidence type="ECO:0000256" key="1">
    <source>
        <dbReference type="ARBA" id="ARBA00009437"/>
    </source>
</evidence>
<dbReference type="InterPro" id="IPR036388">
    <property type="entry name" value="WH-like_DNA-bd_sf"/>
</dbReference>
<evidence type="ECO:0000256" key="4">
    <source>
        <dbReference type="ARBA" id="ARBA00023163"/>
    </source>
</evidence>
<sequence>MEVIKMRDIRTVDLNLLKAFDALLQERNVTKAAQRLSVTQPAMSAMLNRLRDSFGDPLFVRVQHGIEPTARALALMPSVKTVLAEVNRMLRPVEFDPQTAEMTIKIASTDYGLEAIGTPFLSHLKQLAPKIRVAFLPAQDVDLLAQFEQARIDIALVSTQHIPADLHSKPLLTEHYVCVMRADHPMANQLLNLDNFCELDFAMMSYDGGQFYGVCDEALAKLGKTRRVSVSVNHFSLLPNILRTTDVVALIPSRLSHHLTGLICKTLPLEVQGFSLQMAWHERTHQDPAYQWIRNLLVESLTKQ</sequence>
<reference evidence="7" key="1">
    <citation type="submission" date="2008-06" db="EMBL/GenBank/DDBJ databases">
        <title>Genome and proteome analysis of A. pleuropneumoniae serotype 7.</title>
        <authorList>
            <person name="Linke B."/>
            <person name="Buettner F."/>
            <person name="Martinez-Arias R."/>
            <person name="Goesmann A."/>
            <person name="Baltes N."/>
            <person name="Tegetmeyer H."/>
            <person name="Singh M."/>
            <person name="Gerlach G.F."/>
        </authorList>
    </citation>
    <scope>NUCLEOTIDE SEQUENCE [LARGE SCALE GENOMIC DNA]</scope>
    <source>
        <strain evidence="7">AP76</strain>
    </source>
</reference>
<dbReference type="PRINTS" id="PR00039">
    <property type="entry name" value="HTHLYSR"/>
</dbReference>
<keyword evidence="2" id="KW-0805">Transcription regulation</keyword>
<keyword evidence="4" id="KW-0804">Transcription</keyword>
<dbReference type="InterPro" id="IPR050389">
    <property type="entry name" value="LysR-type_TF"/>
</dbReference>
<dbReference type="PANTHER" id="PTHR30118">
    <property type="entry name" value="HTH-TYPE TRANSCRIPTIONAL REGULATOR LEUO-RELATED"/>
    <property type="match status" value="1"/>
</dbReference>
<dbReference type="GO" id="GO:0003700">
    <property type="term" value="F:DNA-binding transcription factor activity"/>
    <property type="evidence" value="ECO:0007669"/>
    <property type="project" value="InterPro"/>
</dbReference>
<dbReference type="EMBL" id="CP001091">
    <property type="protein sequence ID" value="ACE61899.1"/>
    <property type="molecule type" value="Genomic_DNA"/>
</dbReference>